<protein>
    <submittedName>
        <fullName evidence="1">Uncharacterized protein</fullName>
    </submittedName>
</protein>
<name>A0ACC1SAE2_9APHY</name>
<comment type="caution">
    <text evidence="1">The sequence shown here is derived from an EMBL/GenBank/DDBJ whole genome shotgun (WGS) entry which is preliminary data.</text>
</comment>
<organism evidence="1 2">
    <name type="scientific">Phlebia brevispora</name>
    <dbReference type="NCBI Taxonomy" id="194682"/>
    <lineage>
        <taxon>Eukaryota</taxon>
        <taxon>Fungi</taxon>
        <taxon>Dikarya</taxon>
        <taxon>Basidiomycota</taxon>
        <taxon>Agaricomycotina</taxon>
        <taxon>Agaricomycetes</taxon>
        <taxon>Polyporales</taxon>
        <taxon>Meruliaceae</taxon>
        <taxon>Phlebia</taxon>
    </lineage>
</organism>
<dbReference type="Proteomes" id="UP001148662">
    <property type="component" value="Unassembled WGS sequence"/>
</dbReference>
<keyword evidence="2" id="KW-1185">Reference proteome</keyword>
<gene>
    <name evidence="1" type="ORF">NM688_g6988</name>
</gene>
<accession>A0ACC1SAE2</accession>
<evidence type="ECO:0000313" key="2">
    <source>
        <dbReference type="Proteomes" id="UP001148662"/>
    </source>
</evidence>
<evidence type="ECO:0000313" key="1">
    <source>
        <dbReference type="EMBL" id="KAJ3535372.1"/>
    </source>
</evidence>
<sequence>MGESGAGKTTLLNVLAERTNVGVVRGDRFVNGQALPRDFQAQTGYCQQLDTHLATSTVREALLFSAKMRQPQSVPLAEKESYVEKCLDMCGLTAYADAIVGTLNVEFRKRTTIAVELVAKPRLLLFLDEPTSGLDSQSAWAIVAFLRELADKAGQAILCTIHQPSGELFQVFDRLLLLRAGGQTVYFGDIGYNSTTMLSYFERHGARPCQPEENPAEYILQVIGAGATATVDRDWHKVWMESAEREAAQREIEAIHEEGRKRPPVQTKLHSEFATSWPYQVVTLLQRDCQAHWRNPTFVVAKIVMNIFAGMFVGFTFYKAKDSLQGTQNKLFSIFMATVISVPLSQQLQVPFIHMRDLYEARERPSRMYSWMALVTSQIIAEVPWNIFGSSIFFLCWYWTVGYESQAYRAGYTYLMLGVIFPLYYSTIGMAIAAMSPNVQIAALLFSSFFSFVLIFNGVLQPYHSLGWWKWMYRVSPYSYLIEGLLGTVVGREKIACAPVEFVTVNPPTGMTCTQYLGPFMNVVGGYLTNPNSTADCAYCPYDSTDQFLVQNFSIEYAHHWRDFGIFLCYVAFNTCCIYTFTYLFRIQTFSPVASIKRFIEARKSRKDN</sequence>
<reference evidence="1" key="1">
    <citation type="submission" date="2022-07" db="EMBL/GenBank/DDBJ databases">
        <title>Genome Sequence of Phlebia brevispora.</title>
        <authorList>
            <person name="Buettner E."/>
        </authorList>
    </citation>
    <scope>NUCLEOTIDE SEQUENCE</scope>
    <source>
        <strain evidence="1">MPL23</strain>
    </source>
</reference>
<dbReference type="EMBL" id="JANHOG010001542">
    <property type="protein sequence ID" value="KAJ3535372.1"/>
    <property type="molecule type" value="Genomic_DNA"/>
</dbReference>
<proteinExistence type="predicted"/>